<dbReference type="PANTHER" id="PTHR33603:SF1">
    <property type="entry name" value="RIBOSOMAL RNA LARGE SUBUNIT METHYLTRANSFERASE H"/>
    <property type="match status" value="1"/>
</dbReference>
<dbReference type="SUPFAM" id="SSF75217">
    <property type="entry name" value="alpha/beta knot"/>
    <property type="match status" value="1"/>
</dbReference>
<dbReference type="OrthoDB" id="9806643at2"/>
<sequence length="155" mass="17451">MKINLVVIGKKMPDWIQTGINHYQKQLPAQLNFSLIALEAQKRKGKNIEQIKELEGELILKAVKDSQLVIAFDERGKQHTTKDIAKNLGNWQQSGERVSLIIGGADGLSDSVKSHANQLWGLSNLTLPHSMARLLAVEQIYRAHSLLTNHPYHRD</sequence>
<dbReference type="InterPro" id="IPR003742">
    <property type="entry name" value="RlmH-like"/>
</dbReference>
<feature type="binding site" evidence="5">
    <location>
        <position position="103"/>
    </location>
    <ligand>
        <name>S-adenosyl-L-methionine</name>
        <dbReference type="ChEBI" id="CHEBI:59789"/>
    </ligand>
</feature>
<dbReference type="NCBIfam" id="NF000986">
    <property type="entry name" value="PRK00103.1-4"/>
    <property type="match status" value="1"/>
</dbReference>
<dbReference type="KEGG" id="tho:SP60_01385"/>
<name>A0A0M5LHB9_9GAMM</name>
<dbReference type="STRING" id="1705394.SP60_01385"/>
<dbReference type="AlphaFoldDB" id="A0A0M5LHB9"/>
<dbReference type="Proteomes" id="UP000058020">
    <property type="component" value="Chromosome"/>
</dbReference>
<gene>
    <name evidence="5" type="primary">rlmH</name>
    <name evidence="6" type="ORF">SP60_01385</name>
</gene>
<keyword evidence="3 5" id="KW-0949">S-adenosyl-L-methionine</keyword>
<evidence type="ECO:0000256" key="5">
    <source>
        <dbReference type="HAMAP-Rule" id="MF_00658"/>
    </source>
</evidence>
<dbReference type="Pfam" id="PF02590">
    <property type="entry name" value="SPOUT_MTase"/>
    <property type="match status" value="1"/>
</dbReference>
<dbReference type="GO" id="GO:0070038">
    <property type="term" value="F:rRNA (pseudouridine-N3-)-methyltransferase activity"/>
    <property type="evidence" value="ECO:0007669"/>
    <property type="project" value="UniProtKB-UniRule"/>
</dbReference>
<evidence type="ECO:0000313" key="7">
    <source>
        <dbReference type="Proteomes" id="UP000058020"/>
    </source>
</evidence>
<dbReference type="InterPro" id="IPR029028">
    <property type="entry name" value="Alpha/beta_knot_MTases"/>
</dbReference>
<evidence type="ECO:0000256" key="3">
    <source>
        <dbReference type="ARBA" id="ARBA00022691"/>
    </source>
</evidence>
<dbReference type="RefSeq" id="WP_053950938.1">
    <property type="nucleotide sequence ID" value="NZ_CP010552.1"/>
</dbReference>
<keyword evidence="1 5" id="KW-0489">Methyltransferase</keyword>
<feature type="binding site" evidence="5">
    <location>
        <begin position="122"/>
        <end position="127"/>
    </location>
    <ligand>
        <name>S-adenosyl-L-methionine</name>
        <dbReference type="ChEBI" id="CHEBI:59789"/>
    </ligand>
</feature>
<dbReference type="PANTHER" id="PTHR33603">
    <property type="entry name" value="METHYLTRANSFERASE"/>
    <property type="match status" value="1"/>
</dbReference>
<dbReference type="HAMAP" id="MF_00658">
    <property type="entry name" value="23SrRNA_methyltr_H"/>
    <property type="match status" value="1"/>
</dbReference>
<dbReference type="EMBL" id="CP010552">
    <property type="protein sequence ID" value="ALE52010.1"/>
    <property type="molecule type" value="Genomic_DNA"/>
</dbReference>
<keyword evidence="5" id="KW-0698">rRNA processing</keyword>
<dbReference type="CDD" id="cd18081">
    <property type="entry name" value="RlmH-like"/>
    <property type="match status" value="1"/>
</dbReference>
<comment type="similarity">
    <text evidence="4 5">Belongs to the RNA methyltransferase RlmH family.</text>
</comment>
<keyword evidence="2 5" id="KW-0808">Transferase</keyword>
<dbReference type="GO" id="GO:0005737">
    <property type="term" value="C:cytoplasm"/>
    <property type="evidence" value="ECO:0007669"/>
    <property type="project" value="UniProtKB-SubCell"/>
</dbReference>
<dbReference type="InterPro" id="IPR029026">
    <property type="entry name" value="tRNA_m1G_MTases_N"/>
</dbReference>
<accession>A0A0M5LHB9</accession>
<evidence type="ECO:0000256" key="2">
    <source>
        <dbReference type="ARBA" id="ARBA00022679"/>
    </source>
</evidence>
<keyword evidence="7" id="KW-1185">Reference proteome</keyword>
<comment type="function">
    <text evidence="5">Specifically methylates the pseudouridine at position 1915 (m3Psi1915) in 23S rRNA.</text>
</comment>
<organism evidence="6 7">
    <name type="scientific">Candidatus Thioglobus autotrophicus</name>
    <dbReference type="NCBI Taxonomy" id="1705394"/>
    <lineage>
        <taxon>Bacteria</taxon>
        <taxon>Pseudomonadati</taxon>
        <taxon>Pseudomonadota</taxon>
        <taxon>Gammaproteobacteria</taxon>
        <taxon>Candidatus Pseudothioglobaceae</taxon>
        <taxon>Candidatus Thioglobus</taxon>
    </lineage>
</organism>
<evidence type="ECO:0000256" key="4">
    <source>
        <dbReference type="ARBA" id="ARBA00038303"/>
    </source>
</evidence>
<dbReference type="Gene3D" id="3.40.1280.10">
    <property type="match status" value="1"/>
</dbReference>
<evidence type="ECO:0000256" key="1">
    <source>
        <dbReference type="ARBA" id="ARBA00022603"/>
    </source>
</evidence>
<comment type="caution">
    <text evidence="5">Lacks conserved residue(s) required for the propagation of feature annotation.</text>
</comment>
<comment type="subcellular location">
    <subcellularLocation>
        <location evidence="5">Cytoplasm</location>
    </subcellularLocation>
</comment>
<proteinExistence type="inferred from homology"/>
<reference evidence="6 7" key="1">
    <citation type="journal article" date="2015" name="Genome Announc.">
        <title>Genome Sequence of 'Candidatus Thioglobus autotrophica' Strain EF1, a Chemoautotroph from the SUP05 Clade of Marine Gammaproteobacteria.</title>
        <authorList>
            <person name="Shah V."/>
            <person name="Morris R.M."/>
        </authorList>
    </citation>
    <scope>NUCLEOTIDE SEQUENCE [LARGE SCALE GENOMIC DNA]</scope>
    <source>
        <strain evidence="6 7">EF1</strain>
    </source>
</reference>
<protein>
    <recommendedName>
        <fullName evidence="5">Ribosomal RNA large subunit methyltransferase H</fullName>
        <ecNumber evidence="5">2.1.1.177</ecNumber>
    </recommendedName>
    <alternativeName>
        <fullName evidence="5">23S rRNA (pseudouridine1915-N3)-methyltransferase</fullName>
    </alternativeName>
    <alternativeName>
        <fullName evidence="5">23S rRNA m3Psi1915 methyltransferase</fullName>
    </alternativeName>
    <alternativeName>
        <fullName evidence="5">rRNA (pseudouridine-N3-)-methyltransferase RlmH</fullName>
    </alternativeName>
</protein>
<evidence type="ECO:0000313" key="6">
    <source>
        <dbReference type="EMBL" id="ALE52010.1"/>
    </source>
</evidence>
<dbReference type="EC" id="2.1.1.177" evidence="5"/>
<comment type="subunit">
    <text evidence="5">Homodimer.</text>
</comment>
<comment type="catalytic activity">
    <reaction evidence="5">
        <text>pseudouridine(1915) in 23S rRNA + S-adenosyl-L-methionine = N(3)-methylpseudouridine(1915) in 23S rRNA + S-adenosyl-L-homocysteine + H(+)</text>
        <dbReference type="Rhea" id="RHEA:42752"/>
        <dbReference type="Rhea" id="RHEA-COMP:10221"/>
        <dbReference type="Rhea" id="RHEA-COMP:10222"/>
        <dbReference type="ChEBI" id="CHEBI:15378"/>
        <dbReference type="ChEBI" id="CHEBI:57856"/>
        <dbReference type="ChEBI" id="CHEBI:59789"/>
        <dbReference type="ChEBI" id="CHEBI:65314"/>
        <dbReference type="ChEBI" id="CHEBI:74486"/>
        <dbReference type="EC" id="2.1.1.177"/>
    </reaction>
</comment>
<dbReference type="NCBIfam" id="TIGR00246">
    <property type="entry name" value="tRNA_RlmH_YbeA"/>
    <property type="match status" value="1"/>
</dbReference>
<dbReference type="PIRSF" id="PIRSF004505">
    <property type="entry name" value="MT_bac"/>
    <property type="match status" value="1"/>
</dbReference>
<keyword evidence="5" id="KW-0963">Cytoplasm</keyword>